<reference evidence="4 5" key="1">
    <citation type="submission" date="2023-03" db="EMBL/GenBank/DDBJ databases">
        <title>Genome sequence of Lichtheimia ornata CBS 291.66.</title>
        <authorList>
            <person name="Mohabir J.T."/>
            <person name="Shea T.P."/>
            <person name="Kurbessoian T."/>
            <person name="Berby B."/>
            <person name="Fontaine J."/>
            <person name="Livny J."/>
            <person name="Gnirke A."/>
            <person name="Stajich J.E."/>
            <person name="Cuomo C.A."/>
        </authorList>
    </citation>
    <scope>NUCLEOTIDE SEQUENCE [LARGE SCALE GENOMIC DNA]</scope>
    <source>
        <strain evidence="4">CBS 291.66</strain>
    </source>
</reference>
<evidence type="ECO:0000256" key="1">
    <source>
        <dbReference type="SAM" id="MobiDB-lite"/>
    </source>
</evidence>
<name>A0AAD7Y225_9FUNG</name>
<feature type="signal peptide" evidence="3">
    <location>
        <begin position="1"/>
        <end position="22"/>
    </location>
</feature>
<feature type="compositionally biased region" description="Low complexity" evidence="1">
    <location>
        <begin position="358"/>
        <end position="377"/>
    </location>
</feature>
<evidence type="ECO:0000313" key="4">
    <source>
        <dbReference type="EMBL" id="KAJ8659662.1"/>
    </source>
</evidence>
<evidence type="ECO:0000256" key="2">
    <source>
        <dbReference type="SAM" id="Phobius"/>
    </source>
</evidence>
<dbReference type="SUPFAM" id="SSF57184">
    <property type="entry name" value="Growth factor receptor domain"/>
    <property type="match status" value="1"/>
</dbReference>
<dbReference type="RefSeq" id="XP_058344575.1">
    <property type="nucleotide sequence ID" value="XM_058484698.1"/>
</dbReference>
<keyword evidence="2" id="KW-0812">Transmembrane</keyword>
<dbReference type="EMBL" id="JARTCD010000017">
    <property type="protein sequence ID" value="KAJ8659662.1"/>
    <property type="molecule type" value="Genomic_DNA"/>
</dbReference>
<keyword evidence="3" id="KW-0732">Signal</keyword>
<feature type="chain" id="PRO_5042232867" description="EB domain-containing protein" evidence="3">
    <location>
        <begin position="23"/>
        <end position="377"/>
    </location>
</feature>
<feature type="transmembrane region" description="Helical" evidence="2">
    <location>
        <begin position="215"/>
        <end position="238"/>
    </location>
</feature>
<comment type="caution">
    <text evidence="4">The sequence shown here is derived from an EMBL/GenBank/DDBJ whole genome shotgun (WGS) entry which is preliminary data.</text>
</comment>
<dbReference type="InterPro" id="IPR009030">
    <property type="entry name" value="Growth_fac_rcpt_cys_sf"/>
</dbReference>
<dbReference type="Proteomes" id="UP001234581">
    <property type="component" value="Unassembled WGS sequence"/>
</dbReference>
<keyword evidence="2" id="KW-0472">Membrane</keyword>
<evidence type="ECO:0000313" key="5">
    <source>
        <dbReference type="Proteomes" id="UP001234581"/>
    </source>
</evidence>
<dbReference type="GeneID" id="83212054"/>
<accession>A0AAD7Y225</accession>
<dbReference type="AlphaFoldDB" id="A0AAD7Y225"/>
<gene>
    <name evidence="4" type="ORF">O0I10_004641</name>
</gene>
<keyword evidence="2" id="KW-1133">Transmembrane helix</keyword>
<sequence length="377" mass="41648">MHSYTLEILVVLSLLFIKDTIALSYGQQCDASAIYTATWQYDDSCQNVYLFCDPATNTCNYKGCANSDYMKEWNVAVHPYPPRCHGGTFCPDSNSKCTPLVQPGGHCELQRDDECAGNNAICLNSTCYIKAAPLSGGCAMDVTDYVSYDATGNGVQQRIVRDNCTQGTYCVHSKCIPSKQNGMACDQDRECISGTCSTDYVCINGPEVFRTIPTWLWAVVGVAVFLFVLATLVVLWILHRFQARRERALRAKFFGDNEEFAKYAMLEQPDGDDNDGSRSSDPSSLTRSMVYLTTPEYNESAARATPRPLSFILGNKRASTGSHNSSVTATGVSHNSNTMPSRASFQRLNSTELHPRINSPSNQQQQQQPSSSTMHEK</sequence>
<protein>
    <recommendedName>
        <fullName evidence="6">EB domain-containing protein</fullName>
    </recommendedName>
</protein>
<feature type="region of interest" description="Disordered" evidence="1">
    <location>
        <begin position="314"/>
        <end position="377"/>
    </location>
</feature>
<proteinExistence type="predicted"/>
<evidence type="ECO:0000256" key="3">
    <source>
        <dbReference type="SAM" id="SignalP"/>
    </source>
</evidence>
<feature type="compositionally biased region" description="Polar residues" evidence="1">
    <location>
        <begin position="317"/>
        <end position="352"/>
    </location>
</feature>
<evidence type="ECO:0008006" key="6">
    <source>
        <dbReference type="Google" id="ProtNLM"/>
    </source>
</evidence>
<feature type="region of interest" description="Disordered" evidence="1">
    <location>
        <begin position="266"/>
        <end position="285"/>
    </location>
</feature>
<keyword evidence="5" id="KW-1185">Reference proteome</keyword>
<organism evidence="4 5">
    <name type="scientific">Lichtheimia ornata</name>
    <dbReference type="NCBI Taxonomy" id="688661"/>
    <lineage>
        <taxon>Eukaryota</taxon>
        <taxon>Fungi</taxon>
        <taxon>Fungi incertae sedis</taxon>
        <taxon>Mucoromycota</taxon>
        <taxon>Mucoromycotina</taxon>
        <taxon>Mucoromycetes</taxon>
        <taxon>Mucorales</taxon>
        <taxon>Lichtheimiaceae</taxon>
        <taxon>Lichtheimia</taxon>
    </lineage>
</organism>